<dbReference type="PANTHER" id="PTHR46060">
    <property type="entry name" value="MARINER MOS1 TRANSPOSASE-LIKE PROTEIN"/>
    <property type="match status" value="1"/>
</dbReference>
<dbReference type="Proteomes" id="UP000024635">
    <property type="component" value="Unassembled WGS sequence"/>
</dbReference>
<dbReference type="InterPro" id="IPR036397">
    <property type="entry name" value="RNaseH_sf"/>
</dbReference>
<evidence type="ECO:0000313" key="2">
    <source>
        <dbReference type="Proteomes" id="UP000024635"/>
    </source>
</evidence>
<dbReference type="Gene3D" id="3.30.420.10">
    <property type="entry name" value="Ribonuclease H-like superfamily/Ribonuclease H"/>
    <property type="match status" value="1"/>
</dbReference>
<gene>
    <name evidence="1" type="primary">Acey_s0312.g2171</name>
    <name evidence="1" type="ORF">Y032_0312g2171</name>
</gene>
<dbReference type="EMBL" id="JARK01001648">
    <property type="protein sequence ID" value="EYB84661.1"/>
    <property type="molecule type" value="Genomic_DNA"/>
</dbReference>
<reference evidence="2" key="1">
    <citation type="journal article" date="2015" name="Nat. Genet.">
        <title>The genome and transcriptome of the zoonotic hookworm Ancylostoma ceylanicum identify infection-specific gene families.</title>
        <authorList>
            <person name="Schwarz E.M."/>
            <person name="Hu Y."/>
            <person name="Antoshechkin I."/>
            <person name="Miller M.M."/>
            <person name="Sternberg P.W."/>
            <person name="Aroian R.V."/>
        </authorList>
    </citation>
    <scope>NUCLEOTIDE SEQUENCE</scope>
    <source>
        <strain evidence="2">HY135</strain>
    </source>
</reference>
<dbReference type="PANTHER" id="PTHR46060:SF1">
    <property type="entry name" value="MARINER MOS1 TRANSPOSASE-LIKE PROTEIN"/>
    <property type="match status" value="1"/>
</dbReference>
<name>A0A016S2E7_9BILA</name>
<dbReference type="AlphaFoldDB" id="A0A016S2E7"/>
<sequence>MRRGVCTSTSSAVHLELTRMSSMSRSQSKFSLSEGYNQCLCDCKDIKHCELLPRYIALTADLYCQRLHRMAVKFAGKGPNYGTIQFLHDSACPVTTRVTRQKLFDFGWEVLTSPPYRNDLVARDCQLFLTLSNALQGKACDDEDDLDR</sequence>
<dbReference type="InterPro" id="IPR052709">
    <property type="entry name" value="Transposase-MT_Hybrid"/>
</dbReference>
<protein>
    <submittedName>
        <fullName evidence="1">Uncharacterized protein</fullName>
    </submittedName>
</protein>
<comment type="caution">
    <text evidence="1">The sequence shown here is derived from an EMBL/GenBank/DDBJ whole genome shotgun (WGS) entry which is preliminary data.</text>
</comment>
<dbReference type="STRING" id="53326.A0A016S2E7"/>
<keyword evidence="2" id="KW-1185">Reference proteome</keyword>
<dbReference type="GO" id="GO:0003676">
    <property type="term" value="F:nucleic acid binding"/>
    <property type="evidence" value="ECO:0007669"/>
    <property type="project" value="InterPro"/>
</dbReference>
<accession>A0A016S2E7</accession>
<proteinExistence type="predicted"/>
<evidence type="ECO:0000313" key="1">
    <source>
        <dbReference type="EMBL" id="EYB84661.1"/>
    </source>
</evidence>
<organism evidence="1 2">
    <name type="scientific">Ancylostoma ceylanicum</name>
    <dbReference type="NCBI Taxonomy" id="53326"/>
    <lineage>
        <taxon>Eukaryota</taxon>
        <taxon>Metazoa</taxon>
        <taxon>Ecdysozoa</taxon>
        <taxon>Nematoda</taxon>
        <taxon>Chromadorea</taxon>
        <taxon>Rhabditida</taxon>
        <taxon>Rhabditina</taxon>
        <taxon>Rhabditomorpha</taxon>
        <taxon>Strongyloidea</taxon>
        <taxon>Ancylostomatidae</taxon>
        <taxon>Ancylostomatinae</taxon>
        <taxon>Ancylostoma</taxon>
    </lineage>
</organism>